<name>A0A0H3K7S5_SYNP6</name>
<sequence>MNLEQALSGRLPIVYSDRFLDHDTGLGHPERPERLSATVTHLRSQPWSTALDWYLPTDLATRSPLPWIETCHSLHYIDSVQHLAERGGGSLDPDTPCSAASYEVALLAVNVWLDGIDRLLTRQSQAAFALTRPPGHHALATHGMGFCLFGNAAIAARYALAQGLTKVAIVDWDVHHGNGTQALVEQQPAIAYVSLHQSPAYPGTGSASETGFYENVRNLPLPPGSDGQDYRQCFETIVLPFLRAWQPQLLIVSAGYDAAAADPLANMRLQPADYGALTQQLRSLQIPILFGLEGGYDLPALSASVAATLAACLEPPSAPKQSG</sequence>
<dbReference type="InterPro" id="IPR023801">
    <property type="entry name" value="His_deacetylse_dom"/>
</dbReference>
<dbReference type="SUPFAM" id="SSF52768">
    <property type="entry name" value="Arginase/deacetylase"/>
    <property type="match status" value="1"/>
</dbReference>
<evidence type="ECO:0000256" key="1">
    <source>
        <dbReference type="ARBA" id="ARBA00005947"/>
    </source>
</evidence>
<dbReference type="GO" id="GO:0004407">
    <property type="term" value="F:histone deacetylase activity"/>
    <property type="evidence" value="ECO:0007669"/>
    <property type="project" value="TreeGrafter"/>
</dbReference>
<dbReference type="PANTHER" id="PTHR10625:SF10">
    <property type="entry name" value="HISTONE DEACETYLASE HDAC1"/>
    <property type="match status" value="1"/>
</dbReference>
<dbReference type="RefSeq" id="WP_011244278.1">
    <property type="nucleotide sequence ID" value="NC_006576.1"/>
</dbReference>
<dbReference type="InterPro" id="IPR000286">
    <property type="entry name" value="HDACs"/>
</dbReference>
<dbReference type="PRINTS" id="PR01270">
    <property type="entry name" value="HDASUPER"/>
</dbReference>
<comment type="similarity">
    <text evidence="1">Belongs to the histone deacetylase family.</text>
</comment>
<evidence type="ECO:0000313" key="4">
    <source>
        <dbReference type="Proteomes" id="UP000001175"/>
    </source>
</evidence>
<protein>
    <submittedName>
        <fullName evidence="3">Acetylpolyamine aminohydolase</fullName>
    </submittedName>
</protein>
<dbReference type="GO" id="GO:0040029">
    <property type="term" value="P:epigenetic regulation of gene expression"/>
    <property type="evidence" value="ECO:0007669"/>
    <property type="project" value="TreeGrafter"/>
</dbReference>
<dbReference type="InterPro" id="IPR023696">
    <property type="entry name" value="Ureohydrolase_dom_sf"/>
</dbReference>
<evidence type="ECO:0000259" key="2">
    <source>
        <dbReference type="Pfam" id="PF00850"/>
    </source>
</evidence>
<dbReference type="eggNOG" id="COG0123">
    <property type="taxonomic scope" value="Bacteria"/>
</dbReference>
<dbReference type="EMBL" id="AP008231">
    <property type="protein sequence ID" value="BAD80158.1"/>
    <property type="molecule type" value="Genomic_DNA"/>
</dbReference>
<dbReference type="Proteomes" id="UP000001175">
    <property type="component" value="Chromosome"/>
</dbReference>
<dbReference type="Pfam" id="PF00850">
    <property type="entry name" value="Hist_deacetyl"/>
    <property type="match status" value="1"/>
</dbReference>
<dbReference type="InterPro" id="IPR037138">
    <property type="entry name" value="His_deacetylse_dom_sf"/>
</dbReference>
<dbReference type="CDD" id="cd09992">
    <property type="entry name" value="HDAC_classII"/>
    <property type="match status" value="1"/>
</dbReference>
<evidence type="ECO:0000313" key="3">
    <source>
        <dbReference type="EMBL" id="BAD80158.1"/>
    </source>
</evidence>
<proteinExistence type="inferred from homology"/>
<organism evidence="3 4">
    <name type="scientific">Synechococcus sp. (strain ATCC 27144 / PCC 6301 / SAUG 1402/1)</name>
    <name type="common">Anacystis nidulans</name>
    <dbReference type="NCBI Taxonomy" id="269084"/>
    <lineage>
        <taxon>Bacteria</taxon>
        <taxon>Bacillati</taxon>
        <taxon>Cyanobacteriota</taxon>
        <taxon>Cyanophyceae</taxon>
        <taxon>Synechococcales</taxon>
        <taxon>Synechococcaceae</taxon>
        <taxon>Synechococcus</taxon>
    </lineage>
</organism>
<accession>A0A0H3K7S5</accession>
<dbReference type="Gene3D" id="3.40.800.20">
    <property type="entry name" value="Histone deacetylase domain"/>
    <property type="match status" value="1"/>
</dbReference>
<reference evidence="3 4" key="1">
    <citation type="journal article" date="2007" name="Photosyn. Res.">
        <title>Complete nucleotide sequence of the freshwater unicellular cyanobacterium Synechococcus elongatus PCC 6301 chromosome: gene content and organization.</title>
        <authorList>
            <person name="Sugita C."/>
            <person name="Ogata K."/>
            <person name="Shikata M."/>
            <person name="Jikuya H."/>
            <person name="Takano J."/>
            <person name="Furumichi M."/>
            <person name="Kanehisa M."/>
            <person name="Omata T."/>
            <person name="Sugiura M."/>
            <person name="Sugita M."/>
        </authorList>
    </citation>
    <scope>NUCLEOTIDE SEQUENCE [LARGE SCALE GENOMIC DNA]</scope>
    <source>
        <strain evidence="4">ATCC 27144 / PCC 6301 / SAUG 1402/1</strain>
    </source>
</reference>
<gene>
    <name evidence="3" type="primary">bcp</name>
    <name evidence="3" type="ordered locus">syc1968_d</name>
</gene>
<feature type="domain" description="Histone deacetylase" evidence="2">
    <location>
        <begin position="28"/>
        <end position="311"/>
    </location>
</feature>
<dbReference type="KEGG" id="syc:syc1968_d"/>
<dbReference type="AlphaFoldDB" id="A0A0H3K7S5"/>
<dbReference type="PANTHER" id="PTHR10625">
    <property type="entry name" value="HISTONE DEACETYLASE HDAC1-RELATED"/>
    <property type="match status" value="1"/>
</dbReference>